<dbReference type="EMBL" id="CAJVRL010000054">
    <property type="protein sequence ID" value="CAG8953914.1"/>
    <property type="molecule type" value="Genomic_DNA"/>
</dbReference>
<gene>
    <name evidence="1" type="ORF">HYFRA_00010875</name>
</gene>
<proteinExistence type="predicted"/>
<evidence type="ECO:0000313" key="2">
    <source>
        <dbReference type="Proteomes" id="UP000696280"/>
    </source>
</evidence>
<name>A0A9N9PI38_9HELO</name>
<dbReference type="Proteomes" id="UP000696280">
    <property type="component" value="Unassembled WGS sequence"/>
</dbReference>
<sequence>MPMIPATYKNETKNERNTLDIQIPILGKCRLKRKSMSNRQQLASTCEREDLRELDCESVKDRYTVMVDERSSDGNGFMSKVTI</sequence>
<keyword evidence="2" id="KW-1185">Reference proteome</keyword>
<evidence type="ECO:0000313" key="1">
    <source>
        <dbReference type="EMBL" id="CAG8953914.1"/>
    </source>
</evidence>
<comment type="caution">
    <text evidence="1">The sequence shown here is derived from an EMBL/GenBank/DDBJ whole genome shotgun (WGS) entry which is preliminary data.</text>
</comment>
<accession>A0A9N9PI38</accession>
<reference evidence="1" key="1">
    <citation type="submission" date="2021-07" db="EMBL/GenBank/DDBJ databases">
        <authorList>
            <person name="Durling M."/>
        </authorList>
    </citation>
    <scope>NUCLEOTIDE SEQUENCE</scope>
</reference>
<organism evidence="1 2">
    <name type="scientific">Hymenoscyphus fraxineus</name>
    <dbReference type="NCBI Taxonomy" id="746836"/>
    <lineage>
        <taxon>Eukaryota</taxon>
        <taxon>Fungi</taxon>
        <taxon>Dikarya</taxon>
        <taxon>Ascomycota</taxon>
        <taxon>Pezizomycotina</taxon>
        <taxon>Leotiomycetes</taxon>
        <taxon>Helotiales</taxon>
        <taxon>Helotiaceae</taxon>
        <taxon>Hymenoscyphus</taxon>
    </lineage>
</organism>
<protein>
    <submittedName>
        <fullName evidence="1">Uncharacterized protein</fullName>
    </submittedName>
</protein>
<dbReference type="AlphaFoldDB" id="A0A9N9PI38"/>